<sequence length="31" mass="3266">MKGSSPHPGQGGRENSLIPSLTRIPGPDLHE</sequence>
<evidence type="ECO:0000256" key="1">
    <source>
        <dbReference type="SAM" id="MobiDB-lite"/>
    </source>
</evidence>
<evidence type="ECO:0000313" key="3">
    <source>
        <dbReference type="Proteomes" id="UP001230654"/>
    </source>
</evidence>
<name>A0ABU0NR36_STRRH</name>
<dbReference type="Proteomes" id="UP001230654">
    <property type="component" value="Unassembled WGS sequence"/>
</dbReference>
<keyword evidence="3" id="KW-1185">Reference proteome</keyword>
<dbReference type="EMBL" id="JAUSWV010000002">
    <property type="protein sequence ID" value="MDQ0581631.1"/>
    <property type="molecule type" value="Genomic_DNA"/>
</dbReference>
<organism evidence="2 3">
    <name type="scientific">Streptomyces rishiriensis</name>
    <dbReference type="NCBI Taxonomy" id="68264"/>
    <lineage>
        <taxon>Bacteria</taxon>
        <taxon>Bacillati</taxon>
        <taxon>Actinomycetota</taxon>
        <taxon>Actinomycetes</taxon>
        <taxon>Kitasatosporales</taxon>
        <taxon>Streptomycetaceae</taxon>
        <taxon>Streptomyces</taxon>
    </lineage>
</organism>
<reference evidence="2 3" key="1">
    <citation type="submission" date="2023-07" db="EMBL/GenBank/DDBJ databases">
        <title>Comparative genomics of wheat-associated soil bacteria to identify genetic determinants of phenazine resistance.</title>
        <authorList>
            <person name="Mouncey N."/>
        </authorList>
    </citation>
    <scope>NUCLEOTIDE SEQUENCE [LARGE SCALE GENOMIC DNA]</scope>
    <source>
        <strain evidence="2 3">B2I6</strain>
    </source>
</reference>
<accession>A0ABU0NR36</accession>
<protein>
    <submittedName>
        <fullName evidence="2">Uncharacterized protein</fullName>
    </submittedName>
</protein>
<gene>
    <name evidence="2" type="ORF">QF030_003809</name>
</gene>
<evidence type="ECO:0000313" key="2">
    <source>
        <dbReference type="EMBL" id="MDQ0581631.1"/>
    </source>
</evidence>
<feature type="region of interest" description="Disordered" evidence="1">
    <location>
        <begin position="1"/>
        <end position="31"/>
    </location>
</feature>
<comment type="caution">
    <text evidence="2">The sequence shown here is derived from an EMBL/GenBank/DDBJ whole genome shotgun (WGS) entry which is preliminary data.</text>
</comment>
<proteinExistence type="predicted"/>